<dbReference type="EMBL" id="BQNB010012818">
    <property type="protein sequence ID" value="GJT08304.1"/>
    <property type="molecule type" value="Genomic_DNA"/>
</dbReference>
<proteinExistence type="predicted"/>
<name>A0ABQ5B5V8_9ASTR</name>
<comment type="caution">
    <text evidence="1">The sequence shown here is derived from an EMBL/GenBank/DDBJ whole genome shotgun (WGS) entry which is preliminary data.</text>
</comment>
<evidence type="ECO:0000313" key="2">
    <source>
        <dbReference type="Proteomes" id="UP001151760"/>
    </source>
</evidence>
<reference evidence="1" key="1">
    <citation type="journal article" date="2022" name="Int. J. Mol. Sci.">
        <title>Draft Genome of Tanacetum Coccineum: Genomic Comparison of Closely Related Tanacetum-Family Plants.</title>
        <authorList>
            <person name="Yamashiro T."/>
            <person name="Shiraishi A."/>
            <person name="Nakayama K."/>
            <person name="Satake H."/>
        </authorList>
    </citation>
    <scope>NUCLEOTIDE SEQUENCE</scope>
</reference>
<accession>A0ABQ5B5V8</accession>
<reference evidence="1" key="2">
    <citation type="submission" date="2022-01" db="EMBL/GenBank/DDBJ databases">
        <authorList>
            <person name="Yamashiro T."/>
            <person name="Shiraishi A."/>
            <person name="Satake H."/>
            <person name="Nakayama K."/>
        </authorList>
    </citation>
    <scope>NUCLEOTIDE SEQUENCE</scope>
</reference>
<protein>
    <submittedName>
        <fullName evidence="1">Uncharacterized protein</fullName>
    </submittedName>
</protein>
<gene>
    <name evidence="1" type="ORF">Tco_0842766</name>
</gene>
<evidence type="ECO:0000313" key="1">
    <source>
        <dbReference type="EMBL" id="GJT08304.1"/>
    </source>
</evidence>
<dbReference type="Proteomes" id="UP001151760">
    <property type="component" value="Unassembled WGS sequence"/>
</dbReference>
<sequence>MILISSSELLAMNFMEIHQDHKFHKSLDLELDLNYTLLGQRSTRCFPVLASLILSRKRSQEVKALNVEPKKNDSIVPSAATASLLLVYNAVDKKPVDVVDIEKLGKDLENASPLEIMDKALEKFRNDIAIAFR</sequence>
<keyword evidence="2" id="KW-1185">Reference proteome</keyword>
<organism evidence="1 2">
    <name type="scientific">Tanacetum coccineum</name>
    <dbReference type="NCBI Taxonomy" id="301880"/>
    <lineage>
        <taxon>Eukaryota</taxon>
        <taxon>Viridiplantae</taxon>
        <taxon>Streptophyta</taxon>
        <taxon>Embryophyta</taxon>
        <taxon>Tracheophyta</taxon>
        <taxon>Spermatophyta</taxon>
        <taxon>Magnoliopsida</taxon>
        <taxon>eudicotyledons</taxon>
        <taxon>Gunneridae</taxon>
        <taxon>Pentapetalae</taxon>
        <taxon>asterids</taxon>
        <taxon>campanulids</taxon>
        <taxon>Asterales</taxon>
        <taxon>Asteraceae</taxon>
        <taxon>Asteroideae</taxon>
        <taxon>Anthemideae</taxon>
        <taxon>Anthemidinae</taxon>
        <taxon>Tanacetum</taxon>
    </lineage>
</organism>